<keyword evidence="1" id="KW-0812">Transmembrane</keyword>
<reference evidence="2 3" key="1">
    <citation type="submission" date="2015-02" db="EMBL/GenBank/DDBJ databases">
        <title>Whole genome shotgun sequencing of cultured foodborne pathogen.</title>
        <authorList>
            <person name="Timme R."/>
            <person name="Allard M.W."/>
            <person name="Strain E."/>
            <person name="Evans P.S."/>
            <person name="Brown E."/>
        </authorList>
    </citation>
    <scope>NUCLEOTIDE SEQUENCE [LARGE SCALE GENOMIC DNA]</scope>
    <source>
        <strain evidence="2 3">GCSL-TSO-24</strain>
    </source>
</reference>
<accession>A0A0D8L646</accession>
<keyword evidence="1" id="KW-1133">Transmembrane helix</keyword>
<evidence type="ECO:0000256" key="1">
    <source>
        <dbReference type="SAM" id="Phobius"/>
    </source>
</evidence>
<organism evidence="2 3">
    <name type="scientific">Morganella morganii</name>
    <name type="common">Proteus morganii</name>
    <dbReference type="NCBI Taxonomy" id="582"/>
    <lineage>
        <taxon>Bacteria</taxon>
        <taxon>Pseudomonadati</taxon>
        <taxon>Pseudomonadota</taxon>
        <taxon>Gammaproteobacteria</taxon>
        <taxon>Enterobacterales</taxon>
        <taxon>Morganellaceae</taxon>
        <taxon>Morganella</taxon>
    </lineage>
</organism>
<evidence type="ECO:0000313" key="3">
    <source>
        <dbReference type="Proteomes" id="UP000032582"/>
    </source>
</evidence>
<dbReference type="PATRIC" id="fig|582.24.peg.4434"/>
<proteinExistence type="predicted"/>
<keyword evidence="1" id="KW-0472">Membrane</keyword>
<protein>
    <submittedName>
        <fullName evidence="2">Uncharacterized protein</fullName>
    </submittedName>
</protein>
<sequence>MSWPVPEFPVKRDAPGAKITLWLGLLFVVLALIFFLDFCILKLPLTEVLIFIYLPYILIWMCLFTYAMHRHEQTRIACQSWNASITFKRNEWVNWCQRKLMVTGVSLLMPKSVRQVYTSERKQRTEEEDKQLLAGYDHSVEAVFTALAKDLDQQHEGYQSKLKTVYVITPNPLQNTEIERNVTKIWGCATEFIQTPEDIGHLFDEEDNSAMWLLVGLNIWQAGQIPAYHEMASAVLLTSCYYFERNTFPFNGSLSRFMPINEMQLSADLLMLEKMNLLDKEEEKSFWLMRENELAQDVIYQYCNKAQRRTFLKNNIYIADNQVSADREAVFVMAMMLIKAMETLSPQCLLMMDSDGLGYATVVGCEVR</sequence>
<feature type="transmembrane region" description="Helical" evidence="1">
    <location>
        <begin position="48"/>
        <end position="68"/>
    </location>
</feature>
<gene>
    <name evidence="2" type="ORF">UA45_14030</name>
</gene>
<dbReference type="EMBL" id="JZSH01000174">
    <property type="protein sequence ID" value="KJF77234.1"/>
    <property type="molecule type" value="Genomic_DNA"/>
</dbReference>
<dbReference type="AlphaFoldDB" id="A0A0D8L646"/>
<comment type="caution">
    <text evidence="2">The sequence shown here is derived from an EMBL/GenBank/DDBJ whole genome shotgun (WGS) entry which is preliminary data.</text>
</comment>
<evidence type="ECO:0000313" key="2">
    <source>
        <dbReference type="EMBL" id="KJF77234.1"/>
    </source>
</evidence>
<dbReference type="Proteomes" id="UP000032582">
    <property type="component" value="Unassembled WGS sequence"/>
</dbReference>
<name>A0A0D8L646_MORMO</name>
<feature type="transmembrane region" description="Helical" evidence="1">
    <location>
        <begin position="20"/>
        <end position="41"/>
    </location>
</feature>